<feature type="region of interest" description="Disordered" evidence="1">
    <location>
        <begin position="91"/>
        <end position="115"/>
    </location>
</feature>
<reference evidence="2" key="1">
    <citation type="submission" date="2020-01" db="EMBL/GenBank/DDBJ databases">
        <authorList>
            <consortium name="DOE Joint Genome Institute"/>
            <person name="Haridas S."/>
            <person name="Albert R."/>
            <person name="Binder M."/>
            <person name="Bloem J."/>
            <person name="Labutti K."/>
            <person name="Salamov A."/>
            <person name="Andreopoulos B."/>
            <person name="Baker S.E."/>
            <person name="Barry K."/>
            <person name="Bills G."/>
            <person name="Bluhm B.H."/>
            <person name="Cannon C."/>
            <person name="Castanera R."/>
            <person name="Culley D.E."/>
            <person name="Daum C."/>
            <person name="Ezra D."/>
            <person name="Gonzalez J.B."/>
            <person name="Henrissat B."/>
            <person name="Kuo A."/>
            <person name="Liang C."/>
            <person name="Lipzen A."/>
            <person name="Lutzoni F."/>
            <person name="Magnuson J."/>
            <person name="Mondo S."/>
            <person name="Nolan M."/>
            <person name="Ohm R."/>
            <person name="Pangilinan J."/>
            <person name="Park H.-J."/>
            <person name="Ramirez L."/>
            <person name="Alfaro M."/>
            <person name="Sun H."/>
            <person name="Tritt A."/>
            <person name="Yoshinaga Y."/>
            <person name="Zwiers L.-H."/>
            <person name="Turgeon B.G."/>
            <person name="Goodwin S.B."/>
            <person name="Spatafora J.W."/>
            <person name="Crous P.W."/>
            <person name="Grigoriev I.V."/>
        </authorList>
    </citation>
    <scope>NUCLEOTIDE SEQUENCE</scope>
    <source>
        <strain evidence="2">IPT5</strain>
    </source>
</reference>
<name>A0A6A7AMP2_9PLEO</name>
<gene>
    <name evidence="2" type="ORF">T440DRAFT_326146</name>
</gene>
<evidence type="ECO:0000313" key="3">
    <source>
        <dbReference type="Proteomes" id="UP000799423"/>
    </source>
</evidence>
<feature type="region of interest" description="Disordered" evidence="1">
    <location>
        <begin position="37"/>
        <end position="59"/>
    </location>
</feature>
<protein>
    <submittedName>
        <fullName evidence="2">Uncharacterized protein</fullName>
    </submittedName>
</protein>
<proteinExistence type="predicted"/>
<organism evidence="2 3">
    <name type="scientific">Plenodomus tracheiphilus IPT5</name>
    <dbReference type="NCBI Taxonomy" id="1408161"/>
    <lineage>
        <taxon>Eukaryota</taxon>
        <taxon>Fungi</taxon>
        <taxon>Dikarya</taxon>
        <taxon>Ascomycota</taxon>
        <taxon>Pezizomycotina</taxon>
        <taxon>Dothideomycetes</taxon>
        <taxon>Pleosporomycetidae</taxon>
        <taxon>Pleosporales</taxon>
        <taxon>Pleosporineae</taxon>
        <taxon>Leptosphaeriaceae</taxon>
        <taxon>Plenodomus</taxon>
    </lineage>
</organism>
<evidence type="ECO:0000256" key="1">
    <source>
        <dbReference type="SAM" id="MobiDB-lite"/>
    </source>
</evidence>
<dbReference type="AlphaFoldDB" id="A0A6A7AMP2"/>
<evidence type="ECO:0000313" key="2">
    <source>
        <dbReference type="EMBL" id="KAF2844456.1"/>
    </source>
</evidence>
<keyword evidence="3" id="KW-1185">Reference proteome</keyword>
<dbReference type="Proteomes" id="UP000799423">
    <property type="component" value="Unassembled WGS sequence"/>
</dbReference>
<feature type="non-terminal residue" evidence="2">
    <location>
        <position position="1"/>
    </location>
</feature>
<dbReference type="EMBL" id="MU006378">
    <property type="protein sequence ID" value="KAF2844456.1"/>
    <property type="molecule type" value="Genomic_DNA"/>
</dbReference>
<accession>A0A6A7AMP2</accession>
<sequence length="115" mass="12586">MGRPDMYPRQSPALGVGSFRPLGPPLTVAVIQSPARCDESRHDAPLTTRTGSNRRRKYPRWGQNTRNVTLPVGQQTKGKIGVSTVLHEEDCPAQSPKLTPGKAKLKGPWSKCATR</sequence>